<keyword evidence="1" id="KW-0472">Membrane</keyword>
<dbReference type="RefSeq" id="WP_157553190.1">
    <property type="nucleotide sequence ID" value="NZ_JABELX010000003.1"/>
</dbReference>
<gene>
    <name evidence="2" type="ORF">HLB23_06600</name>
</gene>
<dbReference type="Proteomes" id="UP000586827">
    <property type="component" value="Unassembled WGS sequence"/>
</dbReference>
<keyword evidence="1" id="KW-0812">Transmembrane</keyword>
<feature type="transmembrane region" description="Helical" evidence="1">
    <location>
        <begin position="128"/>
        <end position="148"/>
    </location>
</feature>
<organism evidence="2 3">
    <name type="scientific">Nocardia uniformis</name>
    <dbReference type="NCBI Taxonomy" id="53432"/>
    <lineage>
        <taxon>Bacteria</taxon>
        <taxon>Bacillati</taxon>
        <taxon>Actinomycetota</taxon>
        <taxon>Actinomycetes</taxon>
        <taxon>Mycobacteriales</taxon>
        <taxon>Nocardiaceae</taxon>
        <taxon>Nocardia</taxon>
    </lineage>
</organism>
<accession>A0A849C3J2</accession>
<dbReference type="EMBL" id="JABELX010000003">
    <property type="protein sequence ID" value="NNH69539.1"/>
    <property type="molecule type" value="Genomic_DNA"/>
</dbReference>
<keyword evidence="1" id="KW-1133">Transmembrane helix</keyword>
<keyword evidence="3" id="KW-1185">Reference proteome</keyword>
<sequence length="149" mass="16273">MFELVLPLVAGVAAPAIGGLLYGLAYHHVLVPLNEAFRYHGGPRFTGRRPALAVAHSCAAEHEPGACPCPPRRQRTILEYHGADWRRRCFPVPGRYPLDAEVPVHVSYTSNRPYPLTRITVVRSAIRGTAAGFAIGLVVIAMMCVTLYV</sequence>
<evidence type="ECO:0000256" key="1">
    <source>
        <dbReference type="SAM" id="Phobius"/>
    </source>
</evidence>
<name>A0A849C3J2_9NOCA</name>
<comment type="caution">
    <text evidence="2">The sequence shown here is derived from an EMBL/GenBank/DDBJ whole genome shotgun (WGS) entry which is preliminary data.</text>
</comment>
<reference evidence="2 3" key="1">
    <citation type="submission" date="2020-05" db="EMBL/GenBank/DDBJ databases">
        <title>MicrobeNet Type strains.</title>
        <authorList>
            <person name="Nicholson A.C."/>
        </authorList>
    </citation>
    <scope>NUCLEOTIDE SEQUENCE [LARGE SCALE GENOMIC DNA]</scope>
    <source>
        <strain evidence="2 3">JCM 3224</strain>
    </source>
</reference>
<evidence type="ECO:0000313" key="2">
    <source>
        <dbReference type="EMBL" id="NNH69539.1"/>
    </source>
</evidence>
<dbReference type="AlphaFoldDB" id="A0A849C3J2"/>
<feature type="transmembrane region" description="Helical" evidence="1">
    <location>
        <begin position="6"/>
        <end position="25"/>
    </location>
</feature>
<protein>
    <submittedName>
        <fullName evidence="2">Uncharacterized protein</fullName>
    </submittedName>
</protein>
<evidence type="ECO:0000313" key="3">
    <source>
        <dbReference type="Proteomes" id="UP000586827"/>
    </source>
</evidence>
<proteinExistence type="predicted"/>